<dbReference type="RefSeq" id="WP_167916447.1">
    <property type="nucleotide sequence ID" value="NZ_JAAVJS010000002.1"/>
</dbReference>
<keyword evidence="5 8" id="KW-0460">Magnesium</keyword>
<dbReference type="PANTHER" id="PTHR19136:SF81">
    <property type="entry name" value="MOLYBDENUM COFACTOR GUANYLYLTRANSFERASE"/>
    <property type="match status" value="1"/>
</dbReference>
<dbReference type="Proteomes" id="UP000760545">
    <property type="component" value="Unassembled WGS sequence"/>
</dbReference>
<evidence type="ECO:0000256" key="8">
    <source>
        <dbReference type="HAMAP-Rule" id="MF_00316"/>
    </source>
</evidence>
<feature type="binding site" evidence="8">
    <location>
        <position position="97"/>
    </location>
    <ligand>
        <name>GTP</name>
        <dbReference type="ChEBI" id="CHEBI:37565"/>
    </ligand>
</feature>
<comment type="cofactor">
    <cofactor evidence="8">
        <name>Mg(2+)</name>
        <dbReference type="ChEBI" id="CHEBI:18420"/>
    </cofactor>
</comment>
<name>A0ABX1DAN8_9FLAO</name>
<protein>
    <recommendedName>
        <fullName evidence="8">Probable molybdenum cofactor guanylyltransferase</fullName>
        <shortName evidence="8">MoCo guanylyltransferase</shortName>
        <ecNumber evidence="8">2.7.7.77</ecNumber>
    </recommendedName>
    <alternativeName>
        <fullName evidence="8">GTP:molybdopterin guanylyltransferase</fullName>
    </alternativeName>
    <alternativeName>
        <fullName evidence="8">Mo-MPT guanylyltransferase</fullName>
    </alternativeName>
    <alternativeName>
        <fullName evidence="8">Molybdopterin guanylyltransferase</fullName>
    </alternativeName>
    <alternativeName>
        <fullName evidence="8">Molybdopterin-guanine dinucleotide synthase</fullName>
        <shortName evidence="8">MGD synthase</shortName>
    </alternativeName>
</protein>
<comment type="function">
    <text evidence="8">Transfers a GMP moiety from GTP to Mo-molybdopterin (Mo-MPT) cofactor (Moco or molybdenum cofactor) to form Mo-molybdopterin guanine dinucleotide (Mo-MGD) cofactor.</text>
</comment>
<comment type="subcellular location">
    <subcellularLocation>
        <location evidence="8">Cytoplasm</location>
    </subcellularLocation>
</comment>
<keyword evidence="11" id="KW-1185">Reference proteome</keyword>
<evidence type="ECO:0000256" key="2">
    <source>
        <dbReference type="ARBA" id="ARBA00022679"/>
    </source>
</evidence>
<keyword evidence="10" id="KW-0548">Nucleotidyltransferase</keyword>
<feature type="domain" description="MobA-like NTP transferase" evidence="9">
    <location>
        <begin position="9"/>
        <end position="154"/>
    </location>
</feature>
<dbReference type="PANTHER" id="PTHR19136">
    <property type="entry name" value="MOLYBDENUM COFACTOR GUANYLYLTRANSFERASE"/>
    <property type="match status" value="1"/>
</dbReference>
<evidence type="ECO:0000256" key="3">
    <source>
        <dbReference type="ARBA" id="ARBA00022723"/>
    </source>
</evidence>
<keyword evidence="2 8" id="KW-0808">Transferase</keyword>
<dbReference type="EMBL" id="JAAVJS010000002">
    <property type="protein sequence ID" value="NJX14189.1"/>
    <property type="molecule type" value="Genomic_DNA"/>
</dbReference>
<keyword evidence="6 8" id="KW-0342">GTP-binding</keyword>
<reference evidence="10 11" key="1">
    <citation type="submission" date="2020-03" db="EMBL/GenBank/DDBJ databases">
        <title>Tamlana sp. nov, isolated from XXX.</title>
        <authorList>
            <person name="Cao W.R."/>
        </authorList>
    </citation>
    <scope>NUCLEOTIDE SEQUENCE [LARGE SCALE GENOMIC DNA]</scope>
    <source>
        <strain evidence="10 11">HST1-43</strain>
    </source>
</reference>
<comment type="catalytic activity">
    <reaction evidence="8">
        <text>Mo-molybdopterin + GTP + H(+) = Mo-molybdopterin guanine dinucleotide + diphosphate</text>
        <dbReference type="Rhea" id="RHEA:34243"/>
        <dbReference type="ChEBI" id="CHEBI:15378"/>
        <dbReference type="ChEBI" id="CHEBI:33019"/>
        <dbReference type="ChEBI" id="CHEBI:37565"/>
        <dbReference type="ChEBI" id="CHEBI:71302"/>
        <dbReference type="ChEBI" id="CHEBI:71310"/>
        <dbReference type="EC" id="2.7.7.77"/>
    </reaction>
</comment>
<feature type="binding site" evidence="8">
    <location>
        <position position="68"/>
    </location>
    <ligand>
        <name>GTP</name>
        <dbReference type="ChEBI" id="CHEBI:37565"/>
    </ligand>
</feature>
<dbReference type="GO" id="GO:0016779">
    <property type="term" value="F:nucleotidyltransferase activity"/>
    <property type="evidence" value="ECO:0007669"/>
    <property type="project" value="UniProtKB-KW"/>
</dbReference>
<organism evidence="10 11">
    <name type="scientific">Tamlana crocina</name>
    <dbReference type="NCBI Taxonomy" id="393006"/>
    <lineage>
        <taxon>Bacteria</taxon>
        <taxon>Pseudomonadati</taxon>
        <taxon>Bacteroidota</taxon>
        <taxon>Flavobacteriia</taxon>
        <taxon>Flavobacteriales</taxon>
        <taxon>Flavobacteriaceae</taxon>
        <taxon>Tamlana</taxon>
    </lineage>
</organism>
<evidence type="ECO:0000256" key="7">
    <source>
        <dbReference type="ARBA" id="ARBA00023150"/>
    </source>
</evidence>
<comment type="domain">
    <text evidence="8">The N-terminal domain determines nucleotide recognition and specific binding, while the C-terminal domain determines the specific binding to the target protein.</text>
</comment>
<dbReference type="SUPFAM" id="SSF53448">
    <property type="entry name" value="Nucleotide-diphospho-sugar transferases"/>
    <property type="match status" value="1"/>
</dbReference>
<keyword evidence="7 8" id="KW-0501">Molybdenum cofactor biosynthesis</keyword>
<dbReference type="InterPro" id="IPR029044">
    <property type="entry name" value="Nucleotide-diphossugar_trans"/>
</dbReference>
<evidence type="ECO:0000313" key="11">
    <source>
        <dbReference type="Proteomes" id="UP000760545"/>
    </source>
</evidence>
<evidence type="ECO:0000256" key="6">
    <source>
        <dbReference type="ARBA" id="ARBA00023134"/>
    </source>
</evidence>
<feature type="binding site" evidence="8">
    <location>
        <position position="24"/>
    </location>
    <ligand>
        <name>GTP</name>
        <dbReference type="ChEBI" id="CHEBI:37565"/>
    </ligand>
</feature>
<feature type="binding site" evidence="8">
    <location>
        <begin position="12"/>
        <end position="14"/>
    </location>
    <ligand>
        <name>GTP</name>
        <dbReference type="ChEBI" id="CHEBI:37565"/>
    </ligand>
</feature>
<proteinExistence type="inferred from homology"/>
<evidence type="ECO:0000256" key="1">
    <source>
        <dbReference type="ARBA" id="ARBA00022490"/>
    </source>
</evidence>
<feature type="binding site" evidence="8">
    <location>
        <position position="97"/>
    </location>
    <ligand>
        <name>Mg(2+)</name>
        <dbReference type="ChEBI" id="CHEBI:18420"/>
    </ligand>
</feature>
<comment type="caution">
    <text evidence="8">Lacks conserved residue(s) required for the propagation of feature annotation.</text>
</comment>
<sequence length="194" mass="21741">MIEKNNITGIILAGGKSSRMGTDKGLLLFNDKPFVQQSIDALSPLVSEIIIVSDRTDYDRFGFKRIKDEVKDAGPVSGIHSGLKASTTTFNLVLSCDIPLITTKILRKLIEHADGKSEIIQIESNGKSMPLIALYKRDVKDKFQKLLQQDERRLRVAVQSCIVKNVVLEDDLNRATTNVNTKEELKQLNSEYNH</sequence>
<dbReference type="Gene3D" id="3.90.550.10">
    <property type="entry name" value="Spore Coat Polysaccharide Biosynthesis Protein SpsA, Chain A"/>
    <property type="match status" value="1"/>
</dbReference>
<dbReference type="HAMAP" id="MF_00316">
    <property type="entry name" value="MobA"/>
    <property type="match status" value="1"/>
</dbReference>
<dbReference type="InterPro" id="IPR025877">
    <property type="entry name" value="MobA-like_NTP_Trfase"/>
</dbReference>
<keyword evidence="3 8" id="KW-0479">Metal-binding</keyword>
<comment type="similarity">
    <text evidence="8">Belongs to the MobA family.</text>
</comment>
<dbReference type="Pfam" id="PF12804">
    <property type="entry name" value="NTP_transf_3"/>
    <property type="match status" value="1"/>
</dbReference>
<comment type="caution">
    <text evidence="10">The sequence shown here is derived from an EMBL/GenBank/DDBJ whole genome shotgun (WGS) entry which is preliminary data.</text>
</comment>
<evidence type="ECO:0000256" key="5">
    <source>
        <dbReference type="ARBA" id="ARBA00022842"/>
    </source>
</evidence>
<dbReference type="EC" id="2.7.7.77" evidence="8"/>
<evidence type="ECO:0000313" key="10">
    <source>
        <dbReference type="EMBL" id="NJX14189.1"/>
    </source>
</evidence>
<evidence type="ECO:0000256" key="4">
    <source>
        <dbReference type="ARBA" id="ARBA00022741"/>
    </source>
</evidence>
<dbReference type="InterPro" id="IPR013482">
    <property type="entry name" value="Molybde_CF_guanTrfase"/>
</dbReference>
<evidence type="ECO:0000259" key="9">
    <source>
        <dbReference type="Pfam" id="PF12804"/>
    </source>
</evidence>
<accession>A0ABX1DAN8</accession>
<keyword evidence="1 8" id="KW-0963">Cytoplasm</keyword>
<gene>
    <name evidence="8" type="primary">mobA</name>
    <name evidence="10" type="ORF">HC176_01640</name>
</gene>
<keyword evidence="4 8" id="KW-0547">Nucleotide-binding</keyword>
<dbReference type="CDD" id="cd02503">
    <property type="entry name" value="MobA"/>
    <property type="match status" value="1"/>
</dbReference>